<organism evidence="1 2">
    <name type="scientific">Adineta ricciae</name>
    <name type="common">Rotifer</name>
    <dbReference type="NCBI Taxonomy" id="249248"/>
    <lineage>
        <taxon>Eukaryota</taxon>
        <taxon>Metazoa</taxon>
        <taxon>Spiralia</taxon>
        <taxon>Gnathifera</taxon>
        <taxon>Rotifera</taxon>
        <taxon>Eurotatoria</taxon>
        <taxon>Bdelloidea</taxon>
        <taxon>Adinetida</taxon>
        <taxon>Adinetidae</taxon>
        <taxon>Adineta</taxon>
    </lineage>
</organism>
<evidence type="ECO:0000313" key="1">
    <source>
        <dbReference type="EMBL" id="CAF0862208.1"/>
    </source>
</evidence>
<proteinExistence type="predicted"/>
<protein>
    <submittedName>
        <fullName evidence="1">Uncharacterized protein</fullName>
    </submittedName>
</protein>
<dbReference type="EMBL" id="CAJNOR010000271">
    <property type="protein sequence ID" value="CAF0862208.1"/>
    <property type="molecule type" value="Genomic_DNA"/>
</dbReference>
<name>A0A813X9Q5_ADIRI</name>
<comment type="caution">
    <text evidence="1">The sequence shown here is derived from an EMBL/GenBank/DDBJ whole genome shotgun (WGS) entry which is preliminary data.</text>
</comment>
<dbReference type="AlphaFoldDB" id="A0A813X9Q5"/>
<reference evidence="1" key="1">
    <citation type="submission" date="2021-02" db="EMBL/GenBank/DDBJ databases">
        <authorList>
            <person name="Nowell W R."/>
        </authorList>
    </citation>
    <scope>NUCLEOTIDE SEQUENCE</scope>
</reference>
<evidence type="ECO:0000313" key="2">
    <source>
        <dbReference type="Proteomes" id="UP000663828"/>
    </source>
</evidence>
<keyword evidence="2" id="KW-1185">Reference proteome</keyword>
<accession>A0A813X9Q5</accession>
<dbReference type="Proteomes" id="UP000663828">
    <property type="component" value="Unassembled WGS sequence"/>
</dbReference>
<sequence length="294" mass="29985">MTCISLSQSASNELDSRLRFRRQAVDDVTCPEGKKPCKDDNTKCATYCDANPECADVSDELDCATSASATIENENDRVNAPQVTTDLAEATLPQISIFDQQTNPSAATGATTSADGNAVTTGLDADAATVILPDGTTIVLPPGTTATINAADDSATTAADADSAATAADGDSATTVADADSATAAGTAATVVDGGSETSTIIIVDNGTDVFTTIQPGNGHATDEAANDTSADATKISDVTALDLTTVDSNVTDIADVRETTQSLDRKTWGTTIGTNRMNPILNSMVCARTTSQE</sequence>
<gene>
    <name evidence="1" type="ORF">XAT740_LOCUS6049</name>
</gene>